<gene>
    <name evidence="2" type="ORF">THAOC_01602</name>
</gene>
<reference evidence="2 3" key="1">
    <citation type="journal article" date="2012" name="Genome Biol.">
        <title>Genome and low-iron response of an oceanic diatom adapted to chronic iron limitation.</title>
        <authorList>
            <person name="Lommer M."/>
            <person name="Specht M."/>
            <person name="Roy A.S."/>
            <person name="Kraemer L."/>
            <person name="Andreson R."/>
            <person name="Gutowska M.A."/>
            <person name="Wolf J."/>
            <person name="Bergner S.V."/>
            <person name="Schilhabel M.B."/>
            <person name="Klostermeier U.C."/>
            <person name="Beiko R.G."/>
            <person name="Rosenstiel P."/>
            <person name="Hippler M."/>
            <person name="Laroche J."/>
        </authorList>
    </citation>
    <scope>NUCLEOTIDE SEQUENCE [LARGE SCALE GENOMIC DNA]</scope>
    <source>
        <strain evidence="2 3">CCMP1005</strain>
    </source>
</reference>
<keyword evidence="3" id="KW-1185">Reference proteome</keyword>
<feature type="compositionally biased region" description="Low complexity" evidence="1">
    <location>
        <begin position="50"/>
        <end position="61"/>
    </location>
</feature>
<comment type="caution">
    <text evidence="2">The sequence shown here is derived from an EMBL/GenBank/DDBJ whole genome shotgun (WGS) entry which is preliminary data.</text>
</comment>
<evidence type="ECO:0000256" key="1">
    <source>
        <dbReference type="SAM" id="MobiDB-lite"/>
    </source>
</evidence>
<accession>K0TGU3</accession>
<sequence length="119" mass="12438">MRSIGDVSERIDVYVAVLLLLPGGGPGHRPRSVWHPVEMAPGGGAVAPFASLPAPRPSSSSLEEEPEDEDGRSPGKDDATIKQTTGDDHGTAEQISLGFPQKPKLGFCLVVPLSRSAIA</sequence>
<dbReference type="Proteomes" id="UP000266841">
    <property type="component" value="Unassembled WGS sequence"/>
</dbReference>
<organism evidence="2 3">
    <name type="scientific">Thalassiosira oceanica</name>
    <name type="common">Marine diatom</name>
    <dbReference type="NCBI Taxonomy" id="159749"/>
    <lineage>
        <taxon>Eukaryota</taxon>
        <taxon>Sar</taxon>
        <taxon>Stramenopiles</taxon>
        <taxon>Ochrophyta</taxon>
        <taxon>Bacillariophyta</taxon>
        <taxon>Coscinodiscophyceae</taxon>
        <taxon>Thalassiosirophycidae</taxon>
        <taxon>Thalassiosirales</taxon>
        <taxon>Thalassiosiraceae</taxon>
        <taxon>Thalassiosira</taxon>
    </lineage>
</organism>
<name>K0TGU3_THAOC</name>
<dbReference type="AlphaFoldDB" id="K0TGU3"/>
<evidence type="ECO:0000313" key="3">
    <source>
        <dbReference type="Proteomes" id="UP000266841"/>
    </source>
</evidence>
<evidence type="ECO:0000313" key="2">
    <source>
        <dbReference type="EMBL" id="EJK76625.1"/>
    </source>
</evidence>
<dbReference type="EMBL" id="AGNL01001929">
    <property type="protein sequence ID" value="EJK76625.1"/>
    <property type="molecule type" value="Genomic_DNA"/>
</dbReference>
<feature type="region of interest" description="Disordered" evidence="1">
    <location>
        <begin position="44"/>
        <end position="95"/>
    </location>
</feature>
<feature type="compositionally biased region" description="Basic and acidic residues" evidence="1">
    <location>
        <begin position="71"/>
        <end position="91"/>
    </location>
</feature>
<protein>
    <submittedName>
        <fullName evidence="2">Uncharacterized protein</fullName>
    </submittedName>
</protein>
<proteinExistence type="predicted"/>